<evidence type="ECO:0000313" key="1">
    <source>
        <dbReference type="EnsemblMetazoa" id="PPA39566.1"/>
    </source>
</evidence>
<reference evidence="2" key="1">
    <citation type="journal article" date="2008" name="Nat. Genet.">
        <title>The Pristionchus pacificus genome provides a unique perspective on nematode lifestyle and parasitism.</title>
        <authorList>
            <person name="Dieterich C."/>
            <person name="Clifton S.W."/>
            <person name="Schuster L.N."/>
            <person name="Chinwalla A."/>
            <person name="Delehaunty K."/>
            <person name="Dinkelacker I."/>
            <person name="Fulton L."/>
            <person name="Fulton R."/>
            <person name="Godfrey J."/>
            <person name="Minx P."/>
            <person name="Mitreva M."/>
            <person name="Roeseler W."/>
            <person name="Tian H."/>
            <person name="Witte H."/>
            <person name="Yang S.P."/>
            <person name="Wilson R.K."/>
            <person name="Sommer R.J."/>
        </authorList>
    </citation>
    <scope>NUCLEOTIDE SEQUENCE [LARGE SCALE GENOMIC DNA]</scope>
    <source>
        <strain evidence="2">PS312</strain>
    </source>
</reference>
<name>A0A2A6CEL1_PRIPA</name>
<proteinExistence type="predicted"/>
<accession>A0A8R1YSW7</accession>
<sequence length="41" mass="4919">MESVKELFFDSRRDLTSHEKKWAFDCRSVLDEKAQEIALMQ</sequence>
<dbReference type="AlphaFoldDB" id="A0A2A6CEL1"/>
<accession>A0A2A6CEL1</accession>
<protein>
    <submittedName>
        <fullName evidence="1">Uncharacterized protein</fullName>
    </submittedName>
</protein>
<gene>
    <name evidence="1" type="primary">WBGene00277935</name>
</gene>
<keyword evidence="2" id="KW-1185">Reference proteome</keyword>
<evidence type="ECO:0000313" key="2">
    <source>
        <dbReference type="Proteomes" id="UP000005239"/>
    </source>
</evidence>
<reference evidence="1" key="2">
    <citation type="submission" date="2022-06" db="UniProtKB">
        <authorList>
            <consortium name="EnsemblMetazoa"/>
        </authorList>
    </citation>
    <scope>IDENTIFICATION</scope>
    <source>
        <strain evidence="1">PS312</strain>
    </source>
</reference>
<dbReference type="EnsemblMetazoa" id="PPA39566.1">
    <property type="protein sequence ID" value="PPA39566.1"/>
    <property type="gene ID" value="WBGene00277935"/>
</dbReference>
<dbReference type="Proteomes" id="UP000005239">
    <property type="component" value="Unassembled WGS sequence"/>
</dbReference>
<organism evidence="1 2">
    <name type="scientific">Pristionchus pacificus</name>
    <name type="common">Parasitic nematode worm</name>
    <dbReference type="NCBI Taxonomy" id="54126"/>
    <lineage>
        <taxon>Eukaryota</taxon>
        <taxon>Metazoa</taxon>
        <taxon>Ecdysozoa</taxon>
        <taxon>Nematoda</taxon>
        <taxon>Chromadorea</taxon>
        <taxon>Rhabditida</taxon>
        <taxon>Rhabditina</taxon>
        <taxon>Diplogasteromorpha</taxon>
        <taxon>Diplogasteroidea</taxon>
        <taxon>Neodiplogasteridae</taxon>
        <taxon>Pristionchus</taxon>
    </lineage>
</organism>